<evidence type="ECO:0000256" key="11">
    <source>
        <dbReference type="ARBA" id="ARBA00033786"/>
    </source>
</evidence>
<dbReference type="InterPro" id="IPR005482">
    <property type="entry name" value="Biotin_COase_C"/>
</dbReference>
<dbReference type="PANTHER" id="PTHR18866">
    <property type="entry name" value="CARBOXYLASE:PYRUVATE/ACETYL-COA/PROPIONYL-COA CARBOXYLASE"/>
    <property type="match status" value="1"/>
</dbReference>
<gene>
    <name evidence="17" type="primary">accA1_2</name>
    <name evidence="17" type="ORF">AUP74_02725</name>
</gene>
<dbReference type="PROSITE" id="PS00867">
    <property type="entry name" value="CPSASE_2"/>
    <property type="match status" value="1"/>
</dbReference>
<keyword evidence="8 13" id="KW-0067">ATP-binding</keyword>
<evidence type="ECO:0000256" key="8">
    <source>
        <dbReference type="ARBA" id="ARBA00022840"/>
    </source>
</evidence>
<keyword evidence="9" id="KW-0809">Transit peptide</keyword>
<dbReference type="PROSITE" id="PS50968">
    <property type="entry name" value="BIOTINYL_LIPOYL"/>
    <property type="match status" value="1"/>
</dbReference>
<dbReference type="PROSITE" id="PS00866">
    <property type="entry name" value="CPSASE_1"/>
    <property type="match status" value="1"/>
</dbReference>
<dbReference type="Pfam" id="PF00289">
    <property type="entry name" value="Biotin_carb_N"/>
    <property type="match status" value="1"/>
</dbReference>
<dbReference type="InterPro" id="IPR011764">
    <property type="entry name" value="Biotin_carboxylation_dom"/>
</dbReference>
<name>A0A1C9WAE2_9GAMM</name>
<dbReference type="InterPro" id="IPR011053">
    <property type="entry name" value="Single_hybrid_motif"/>
</dbReference>
<evidence type="ECO:0000256" key="10">
    <source>
        <dbReference type="ARBA" id="ARBA00023267"/>
    </source>
</evidence>
<dbReference type="PATRIC" id="fig|1769779.3.peg.2718"/>
<evidence type="ECO:0000256" key="6">
    <source>
        <dbReference type="ARBA" id="ARBA00022598"/>
    </source>
</evidence>
<evidence type="ECO:0000256" key="3">
    <source>
        <dbReference type="ARBA" id="ARBA00004956"/>
    </source>
</evidence>
<dbReference type="FunFam" id="2.40.50.100:FF:000003">
    <property type="entry name" value="Acetyl-CoA carboxylase biotin carboxyl carrier protein"/>
    <property type="match status" value="1"/>
</dbReference>
<dbReference type="InterPro" id="IPR000089">
    <property type="entry name" value="Biotin_lipoyl"/>
</dbReference>
<dbReference type="AlphaFoldDB" id="A0A1C9WAE2"/>
<keyword evidence="18" id="KW-1185">Reference proteome</keyword>
<dbReference type="GO" id="GO:0004075">
    <property type="term" value="F:biotin carboxylase activity"/>
    <property type="evidence" value="ECO:0007669"/>
    <property type="project" value="UniProtKB-EC"/>
</dbReference>
<proteinExistence type="predicted"/>
<dbReference type="SUPFAM" id="SSF52440">
    <property type="entry name" value="PreATP-grasp domain"/>
    <property type="match status" value="1"/>
</dbReference>
<evidence type="ECO:0000259" key="14">
    <source>
        <dbReference type="PROSITE" id="PS50968"/>
    </source>
</evidence>
<dbReference type="FunFam" id="3.30.1490.20:FF:000003">
    <property type="entry name" value="acetyl-CoA carboxylase isoform X1"/>
    <property type="match status" value="1"/>
</dbReference>
<dbReference type="Pfam" id="PF00364">
    <property type="entry name" value="Biotin_lipoyl"/>
    <property type="match status" value="1"/>
</dbReference>
<evidence type="ECO:0000256" key="5">
    <source>
        <dbReference type="ARBA" id="ARBA00017242"/>
    </source>
</evidence>
<dbReference type="CDD" id="cd06850">
    <property type="entry name" value="biotinyl_domain"/>
    <property type="match status" value="1"/>
</dbReference>
<evidence type="ECO:0000256" key="4">
    <source>
        <dbReference type="ARBA" id="ARBA00011750"/>
    </source>
</evidence>
<dbReference type="Gene3D" id="3.30.470.20">
    <property type="entry name" value="ATP-grasp fold, B domain"/>
    <property type="match status" value="1"/>
</dbReference>
<comment type="cofactor">
    <cofactor evidence="1">
        <name>biotin</name>
        <dbReference type="ChEBI" id="CHEBI:57586"/>
    </cofactor>
</comment>
<sequence>MKAEAQENRPGHERPTLLVANRGEIAARIIRTARAQGYRTIAIYSDADADSPHVQLADSAIAIGGRTPAESYLDIERVLAAADQGGARAVHPGYGFLSENAEFACACVERGLVFVGPAPDTIELMGNKRRAKSLAESAGVPGIPGYSGEQTDDALLKAALEIGFPIMIKATDGGGGRGMRLVRDRESFADQLRSARSEASAAFGSDEVILEKAIFSARHIEVQVFADTKGTVVHLGERDCSLQRRHQKIIEESPSPAVDPALRARLGDAAKAVASACHYVGAGTVEFLLDDDGNFYFLEMNTRLQVEHPVTEMVSGFDLVAWQLLVSRGDPLPADQVEIDRRLAQGGHAIEARLYAEDPANGFLPQSGRILHWQAPTGDGIRVDSGICTGQLITPFYDPMLGKLIAWGEDREQARLRLLGALQAPSFVGPAHNFSFLCGLASSPDFTDGLITTDYLDRAGTSPESSAPSPGLVTVAATLLHEHSIRERDRRSGRANWRTASDDTPLLYRLETAGEVRDCLLWPQPQGHYRVECEAETSTVTILHRDADTTLSRVELTIGSRRSSYSYLADGDLLHLLDQGTQWRFSNSTQAPASNRAPATSGQILAPMDGCIIEVHTRAGARVARGETLAVMEAMKMEHPLKAACDGEVIKLAAGAGDQVRGGQLLVEIEAAIETDSLMHPESTE</sequence>
<dbReference type="FunFam" id="3.30.470.20:FF:000028">
    <property type="entry name" value="Methylcrotonoyl-CoA carboxylase subunit alpha, mitochondrial"/>
    <property type="match status" value="1"/>
</dbReference>
<comment type="function">
    <text evidence="2">This protein is a component of the acetyl coenzyme A carboxylase complex; first, biotin carboxylase catalyzes the carboxylation of the carrier protein and then the transcarboxylase transfers the carboxyl group to form malonyl-CoA.</text>
</comment>
<dbReference type="OrthoDB" id="9763189at2"/>
<dbReference type="InterPro" id="IPR050856">
    <property type="entry name" value="Biotin_carboxylase_complex"/>
</dbReference>
<evidence type="ECO:0000313" key="18">
    <source>
        <dbReference type="Proteomes" id="UP000095672"/>
    </source>
</evidence>
<dbReference type="KEGG" id="micc:AUP74_02725"/>
<evidence type="ECO:0000313" key="17">
    <source>
        <dbReference type="EMBL" id="AOS98120.1"/>
    </source>
</evidence>
<dbReference type="PROSITE" id="PS50975">
    <property type="entry name" value="ATP_GRASP"/>
    <property type="match status" value="1"/>
</dbReference>
<dbReference type="PROSITE" id="PS50979">
    <property type="entry name" value="BC"/>
    <property type="match status" value="1"/>
</dbReference>
<dbReference type="SUPFAM" id="SSF56059">
    <property type="entry name" value="Glutathione synthetase ATP-binding domain-like"/>
    <property type="match status" value="1"/>
</dbReference>
<keyword evidence="7 13" id="KW-0547">Nucleotide-binding</keyword>
<dbReference type="GO" id="GO:0046872">
    <property type="term" value="F:metal ion binding"/>
    <property type="evidence" value="ECO:0007669"/>
    <property type="project" value="InterPro"/>
</dbReference>
<accession>A0A1C9WAE2</accession>
<dbReference type="EMBL" id="CP014143">
    <property type="protein sequence ID" value="AOS98120.1"/>
    <property type="molecule type" value="Genomic_DNA"/>
</dbReference>
<dbReference type="Pfam" id="PF02785">
    <property type="entry name" value="Biotin_carb_C"/>
    <property type="match status" value="1"/>
</dbReference>
<evidence type="ECO:0000259" key="16">
    <source>
        <dbReference type="PROSITE" id="PS50979"/>
    </source>
</evidence>
<dbReference type="Pfam" id="PF02786">
    <property type="entry name" value="CPSase_L_D2"/>
    <property type="match status" value="1"/>
</dbReference>
<comment type="pathway">
    <text evidence="3">Lipid metabolism; malonyl-CoA biosynthesis; malonyl-CoA from acetyl-CoA: step 1/1.</text>
</comment>
<dbReference type="InterPro" id="IPR048429">
    <property type="entry name" value="MCC_alpha_BT"/>
</dbReference>
<comment type="catalytic activity">
    <reaction evidence="12">
        <text>N(6)-biotinyl-L-lysyl-[protein] + hydrogencarbonate + ATP = N(6)-carboxybiotinyl-L-lysyl-[protein] + ADP + phosphate + H(+)</text>
        <dbReference type="Rhea" id="RHEA:13501"/>
        <dbReference type="Rhea" id="RHEA-COMP:10505"/>
        <dbReference type="Rhea" id="RHEA-COMP:10506"/>
        <dbReference type="ChEBI" id="CHEBI:15378"/>
        <dbReference type="ChEBI" id="CHEBI:17544"/>
        <dbReference type="ChEBI" id="CHEBI:30616"/>
        <dbReference type="ChEBI" id="CHEBI:43474"/>
        <dbReference type="ChEBI" id="CHEBI:83144"/>
        <dbReference type="ChEBI" id="CHEBI:83145"/>
        <dbReference type="ChEBI" id="CHEBI:456216"/>
        <dbReference type="EC" id="6.3.4.14"/>
    </reaction>
</comment>
<organism evidence="17 18">
    <name type="scientific">Microbulbifer aggregans</name>
    <dbReference type="NCBI Taxonomy" id="1769779"/>
    <lineage>
        <taxon>Bacteria</taxon>
        <taxon>Pseudomonadati</taxon>
        <taxon>Pseudomonadota</taxon>
        <taxon>Gammaproteobacteria</taxon>
        <taxon>Cellvibrionales</taxon>
        <taxon>Microbulbiferaceae</taxon>
        <taxon>Microbulbifer</taxon>
    </lineage>
</organism>
<dbReference type="STRING" id="1769779.AUP74_02725"/>
<dbReference type="InterPro" id="IPR016185">
    <property type="entry name" value="PreATP-grasp_dom_sf"/>
</dbReference>
<evidence type="ECO:0000256" key="1">
    <source>
        <dbReference type="ARBA" id="ARBA00001953"/>
    </source>
</evidence>
<dbReference type="PANTHER" id="PTHR18866:SF33">
    <property type="entry name" value="METHYLCROTONOYL-COA CARBOXYLASE SUBUNIT ALPHA, MITOCHONDRIAL-RELATED"/>
    <property type="match status" value="1"/>
</dbReference>
<dbReference type="InterPro" id="IPR005479">
    <property type="entry name" value="CPAse_ATP-bd"/>
</dbReference>
<dbReference type="Proteomes" id="UP000095672">
    <property type="component" value="Chromosome"/>
</dbReference>
<evidence type="ECO:0000256" key="7">
    <source>
        <dbReference type="ARBA" id="ARBA00022741"/>
    </source>
</evidence>
<reference evidence="18" key="1">
    <citation type="submission" date="2016-01" db="EMBL/GenBank/DDBJ databases">
        <title>Complete genome sequence of Microbulbifer sp. CCB-MM1, a halophile isolated from Matang Mangrove Forest, Perak.</title>
        <authorList>
            <person name="Moh T.H."/>
            <person name="Dinesh B."/>
            <person name="Lau N.-S."/>
            <person name="Go F."/>
            <person name="Alexander Chong S.-C."/>
        </authorList>
    </citation>
    <scope>NUCLEOTIDE SEQUENCE [LARGE SCALE GENOMIC DNA]</scope>
    <source>
        <strain evidence="18">CCB-MM1</strain>
    </source>
</reference>
<evidence type="ECO:0000259" key="15">
    <source>
        <dbReference type="PROSITE" id="PS50975"/>
    </source>
</evidence>
<dbReference type="SUPFAM" id="SSF51246">
    <property type="entry name" value="Rudiment single hybrid motif"/>
    <property type="match status" value="1"/>
</dbReference>
<dbReference type="GO" id="GO:0005524">
    <property type="term" value="F:ATP binding"/>
    <property type="evidence" value="ECO:0007669"/>
    <property type="project" value="UniProtKB-UniRule"/>
</dbReference>
<evidence type="ECO:0000256" key="12">
    <source>
        <dbReference type="ARBA" id="ARBA00048600"/>
    </source>
</evidence>
<evidence type="ECO:0000256" key="9">
    <source>
        <dbReference type="ARBA" id="ARBA00022946"/>
    </source>
</evidence>
<dbReference type="FunFam" id="3.40.50.20:FF:000010">
    <property type="entry name" value="Propionyl-CoA carboxylase subunit alpha"/>
    <property type="match status" value="1"/>
</dbReference>
<protein>
    <recommendedName>
        <fullName evidence="5">Biotin carboxylase</fullName>
    </recommendedName>
    <alternativeName>
        <fullName evidence="11">Acetyl-coenzyme A carboxylase biotin carboxylase subunit A</fullName>
    </alternativeName>
</protein>
<dbReference type="SMART" id="SM00878">
    <property type="entry name" value="Biotin_carb_C"/>
    <property type="match status" value="1"/>
</dbReference>
<dbReference type="InterPro" id="IPR011761">
    <property type="entry name" value="ATP-grasp"/>
</dbReference>
<dbReference type="RefSeq" id="WP_069948034.1">
    <property type="nucleotide sequence ID" value="NZ_CP014143.1"/>
</dbReference>
<dbReference type="Pfam" id="PF21139">
    <property type="entry name" value="BT_MCC_alpha"/>
    <property type="match status" value="1"/>
</dbReference>
<dbReference type="InterPro" id="IPR001882">
    <property type="entry name" value="Biotin_BS"/>
</dbReference>
<evidence type="ECO:0000256" key="13">
    <source>
        <dbReference type="PROSITE-ProRule" id="PRU00409"/>
    </source>
</evidence>
<dbReference type="Gene3D" id="2.40.50.100">
    <property type="match status" value="1"/>
</dbReference>
<keyword evidence="6" id="KW-0436">Ligase</keyword>
<dbReference type="PROSITE" id="PS00188">
    <property type="entry name" value="BIOTIN"/>
    <property type="match status" value="1"/>
</dbReference>
<feature type="domain" description="ATP-grasp" evidence="15">
    <location>
        <begin position="132"/>
        <end position="328"/>
    </location>
</feature>
<feature type="domain" description="Biotin carboxylation" evidence="16">
    <location>
        <begin position="13"/>
        <end position="461"/>
    </location>
</feature>
<dbReference type="InterPro" id="IPR005481">
    <property type="entry name" value="BC-like_N"/>
</dbReference>
<feature type="domain" description="Lipoyl-binding" evidence="14">
    <location>
        <begin position="594"/>
        <end position="670"/>
    </location>
</feature>
<dbReference type="InterPro" id="IPR011054">
    <property type="entry name" value="Rudment_hybrid_motif"/>
</dbReference>
<evidence type="ECO:0000256" key="2">
    <source>
        <dbReference type="ARBA" id="ARBA00003761"/>
    </source>
</evidence>
<dbReference type="SUPFAM" id="SSF51230">
    <property type="entry name" value="Single hybrid motif"/>
    <property type="match status" value="1"/>
</dbReference>
<keyword evidence="10" id="KW-0092">Biotin</keyword>
<comment type="subunit">
    <text evidence="4">Acetyl-CoA carboxylase is a heterohexamer of biotin carboxyl carrier protein, biotin carboxylase and the two subunits of carboxyl transferase in a 2:2 complex.</text>
</comment>